<keyword evidence="10" id="KW-1185">Reference proteome</keyword>
<evidence type="ECO:0000313" key="10">
    <source>
        <dbReference type="Proteomes" id="UP000294881"/>
    </source>
</evidence>
<evidence type="ECO:0000256" key="4">
    <source>
        <dbReference type="ARBA" id="ARBA00022630"/>
    </source>
</evidence>
<organism evidence="9 10">
    <name type="scientific">Camelimonas lactis</name>
    <dbReference type="NCBI Taxonomy" id="659006"/>
    <lineage>
        <taxon>Bacteria</taxon>
        <taxon>Pseudomonadati</taxon>
        <taxon>Pseudomonadota</taxon>
        <taxon>Alphaproteobacteria</taxon>
        <taxon>Hyphomicrobiales</taxon>
        <taxon>Chelatococcaceae</taxon>
        <taxon>Camelimonas</taxon>
    </lineage>
</organism>
<proteinExistence type="inferred from homology"/>
<comment type="caution">
    <text evidence="9">The sequence shown here is derived from an EMBL/GenBank/DDBJ whole genome shotgun (WGS) entry which is preliminary data.</text>
</comment>
<comment type="cofactor">
    <cofactor evidence="1">
        <name>FAD</name>
        <dbReference type="ChEBI" id="CHEBI:57692"/>
    </cofactor>
</comment>
<dbReference type="InterPro" id="IPR002938">
    <property type="entry name" value="FAD-bd"/>
</dbReference>
<dbReference type="InterPro" id="IPR036188">
    <property type="entry name" value="FAD/NAD-bd_sf"/>
</dbReference>
<accession>A0A4R2GVG3</accession>
<dbReference type="InterPro" id="IPR051205">
    <property type="entry name" value="UbiH/COQ6_monooxygenase"/>
</dbReference>
<dbReference type="InterPro" id="IPR018168">
    <property type="entry name" value="Ubi_Hdrlase_CS"/>
</dbReference>
<dbReference type="RefSeq" id="WP_245514223.1">
    <property type="nucleotide sequence ID" value="NZ_JBHUNN010000002.1"/>
</dbReference>
<dbReference type="GO" id="GO:0004497">
    <property type="term" value="F:monooxygenase activity"/>
    <property type="evidence" value="ECO:0007669"/>
    <property type="project" value="UniProtKB-KW"/>
</dbReference>
<dbReference type="PANTHER" id="PTHR43876:SF7">
    <property type="entry name" value="UBIQUINONE BIOSYNTHESIS MONOOXYGENASE COQ6, MITOCHONDRIAL"/>
    <property type="match status" value="1"/>
</dbReference>
<dbReference type="SUPFAM" id="SSF51905">
    <property type="entry name" value="FAD/NAD(P)-binding domain"/>
    <property type="match status" value="1"/>
</dbReference>
<keyword evidence="5" id="KW-0274">FAD</keyword>
<evidence type="ECO:0000256" key="7">
    <source>
        <dbReference type="ARBA" id="ARBA00023033"/>
    </source>
</evidence>
<dbReference type="PROSITE" id="PS01304">
    <property type="entry name" value="UBIH"/>
    <property type="match status" value="1"/>
</dbReference>
<evidence type="ECO:0000256" key="1">
    <source>
        <dbReference type="ARBA" id="ARBA00001974"/>
    </source>
</evidence>
<dbReference type="NCBIfam" id="TIGR01988">
    <property type="entry name" value="Ubi-OHases"/>
    <property type="match status" value="1"/>
</dbReference>
<evidence type="ECO:0000256" key="5">
    <source>
        <dbReference type="ARBA" id="ARBA00022827"/>
    </source>
</evidence>
<keyword evidence="4" id="KW-0285">Flavoprotein</keyword>
<dbReference type="InterPro" id="IPR010971">
    <property type="entry name" value="UbiH/COQ6"/>
</dbReference>
<dbReference type="GO" id="GO:0016705">
    <property type="term" value="F:oxidoreductase activity, acting on paired donors, with incorporation or reduction of molecular oxygen"/>
    <property type="evidence" value="ECO:0007669"/>
    <property type="project" value="InterPro"/>
</dbReference>
<dbReference type="GO" id="GO:0006744">
    <property type="term" value="P:ubiquinone biosynthetic process"/>
    <property type="evidence" value="ECO:0007669"/>
    <property type="project" value="UniProtKB-UniPathway"/>
</dbReference>
<evidence type="ECO:0000313" key="9">
    <source>
        <dbReference type="EMBL" id="TCO14655.1"/>
    </source>
</evidence>
<reference evidence="9 10" key="1">
    <citation type="submission" date="2019-03" db="EMBL/GenBank/DDBJ databases">
        <title>Genomic Encyclopedia of Type Strains, Phase IV (KMG-IV): sequencing the most valuable type-strain genomes for metagenomic binning, comparative biology and taxonomic classification.</title>
        <authorList>
            <person name="Goeker M."/>
        </authorList>
    </citation>
    <scope>NUCLEOTIDE SEQUENCE [LARGE SCALE GENOMIC DNA]</scope>
    <source>
        <strain evidence="9 10">DSM 22958</strain>
    </source>
</reference>
<gene>
    <name evidence="9" type="ORF">EV666_103163</name>
</gene>
<evidence type="ECO:0000256" key="6">
    <source>
        <dbReference type="ARBA" id="ARBA00023002"/>
    </source>
</evidence>
<dbReference type="FunFam" id="3.50.50.60:FF:000021">
    <property type="entry name" value="Ubiquinone biosynthesis monooxygenase COQ6"/>
    <property type="match status" value="1"/>
</dbReference>
<dbReference type="EMBL" id="SLWL01000003">
    <property type="protein sequence ID" value="TCO14655.1"/>
    <property type="molecule type" value="Genomic_DNA"/>
</dbReference>
<dbReference type="UniPathway" id="UPA00232"/>
<dbReference type="GO" id="GO:0071949">
    <property type="term" value="F:FAD binding"/>
    <property type="evidence" value="ECO:0007669"/>
    <property type="project" value="InterPro"/>
</dbReference>
<dbReference type="PRINTS" id="PR00420">
    <property type="entry name" value="RNGMNOXGNASE"/>
</dbReference>
<dbReference type="AlphaFoldDB" id="A0A4R2GVG3"/>
<feature type="domain" description="FAD-binding" evidence="8">
    <location>
        <begin position="8"/>
        <end position="356"/>
    </location>
</feature>
<comment type="pathway">
    <text evidence="2">Cofactor biosynthesis; ubiquinone biosynthesis.</text>
</comment>
<dbReference type="Proteomes" id="UP000294881">
    <property type="component" value="Unassembled WGS sequence"/>
</dbReference>
<keyword evidence="6" id="KW-0560">Oxidoreductase</keyword>
<comment type="similarity">
    <text evidence="3">Belongs to the UbiH/COQ6 family.</text>
</comment>
<dbReference type="PANTHER" id="PTHR43876">
    <property type="entry name" value="UBIQUINONE BIOSYNTHESIS MONOOXYGENASE COQ6, MITOCHONDRIAL"/>
    <property type="match status" value="1"/>
</dbReference>
<keyword evidence="7" id="KW-0503">Monooxygenase</keyword>
<name>A0A4R2GVG3_9HYPH</name>
<sequence>MSHSPQTIIIAGGGIAGMTLAVLLKQALASGVQVVVCDPAAAEAAQKAPEDNPLRVSALAADGRRLLQGLGVWDAVSARAQAIASMEITDSALADPVRAKLLSLSGDVGAGEPFAHMLANDDVLHALAKAAVEAGVELCDARVERWLWNGAAAGSSGMARLSDGSRRQASLLVAADGARSNLRALAGIGWHGWGYGQTAIVATLAHERPHGGRAIQHFLPSGPFAILPLTGNRSSIVWTERAADVPALLAMDAEDMLTEIRRRFGLERGSLRLETWPVGAFPLALGVARRFYADGLALVGDAAHQVHPIAGQGLNLGLRDVMTLGDALVEAIRIGLPAGEMNLLRAYDRNRRADVIAMATVTDGLNRLFSSDFTPLRLIRGLGARLAGRSSVVKQMLIREAAGVGASTRD</sequence>
<evidence type="ECO:0000256" key="2">
    <source>
        <dbReference type="ARBA" id="ARBA00004749"/>
    </source>
</evidence>
<dbReference type="GO" id="GO:0110142">
    <property type="term" value="C:ubiquinone biosynthesis complex"/>
    <property type="evidence" value="ECO:0007669"/>
    <property type="project" value="UniProtKB-ARBA"/>
</dbReference>
<evidence type="ECO:0000256" key="3">
    <source>
        <dbReference type="ARBA" id="ARBA00005349"/>
    </source>
</evidence>
<evidence type="ECO:0000259" key="8">
    <source>
        <dbReference type="Pfam" id="PF01494"/>
    </source>
</evidence>
<dbReference type="Gene3D" id="3.50.50.60">
    <property type="entry name" value="FAD/NAD(P)-binding domain"/>
    <property type="match status" value="2"/>
</dbReference>
<dbReference type="Pfam" id="PF01494">
    <property type="entry name" value="FAD_binding_3"/>
    <property type="match status" value="1"/>
</dbReference>
<protein>
    <submittedName>
        <fullName evidence="9">2-octaprenyl-6-methoxyphenol hydroxylase</fullName>
    </submittedName>
</protein>